<gene>
    <name evidence="2" type="ORF">EAL2_808p03140</name>
</gene>
<keyword evidence="1" id="KW-0472">Membrane</keyword>
<protein>
    <submittedName>
        <fullName evidence="2">Uncharacterized protein</fullName>
    </submittedName>
</protein>
<name>W8T7W4_PEPAC</name>
<proteinExistence type="predicted"/>
<dbReference type="Proteomes" id="UP000019591">
    <property type="component" value="Plasmid EAL2_808p"/>
</dbReference>
<dbReference type="PATRIC" id="fig|1286171.3.peg.2490"/>
<evidence type="ECO:0000256" key="1">
    <source>
        <dbReference type="SAM" id="Phobius"/>
    </source>
</evidence>
<dbReference type="EMBL" id="CP007453">
    <property type="protein sequence ID" value="AHM57819.1"/>
    <property type="molecule type" value="Genomic_DNA"/>
</dbReference>
<evidence type="ECO:0000313" key="2">
    <source>
        <dbReference type="EMBL" id="AHM57819.1"/>
    </source>
</evidence>
<sequence>MILLGMFWLVLEGKFSLEIMLLGAVACSCVYCFNRLDYISK</sequence>
<keyword evidence="1" id="KW-0812">Transmembrane</keyword>
<keyword evidence="3" id="KW-1185">Reference proteome</keyword>
<dbReference type="KEGG" id="eac:EAL2_808p03140"/>
<geneLocation type="plasmid" evidence="2 3">
    <name>EAL2_808p</name>
</geneLocation>
<dbReference type="HOGENOM" id="CLU_3270169_0_0_9"/>
<reference evidence="2 3" key="1">
    <citation type="journal article" date="2014" name="Genome Announc.">
        <title>Complete Genome Sequence of Amino Acid-Utilizing Eubacterium acidaminophilum al-2 (DSM 3953).</title>
        <authorList>
            <person name="Poehlein A."/>
            <person name="Andreesen J.R."/>
            <person name="Daniel R."/>
        </authorList>
    </citation>
    <scope>NUCLEOTIDE SEQUENCE [LARGE SCALE GENOMIC DNA]</scope>
    <source>
        <strain evidence="2 3">DSM 3953</strain>
        <plasmid evidence="3">Plasmid EAL2_808p</plasmid>
    </source>
</reference>
<keyword evidence="1" id="KW-1133">Transmembrane helix</keyword>
<dbReference type="AlphaFoldDB" id="W8T7W4"/>
<organism evidence="2 3">
    <name type="scientific">Peptoclostridium acidaminophilum DSM 3953</name>
    <dbReference type="NCBI Taxonomy" id="1286171"/>
    <lineage>
        <taxon>Bacteria</taxon>
        <taxon>Bacillati</taxon>
        <taxon>Bacillota</taxon>
        <taxon>Clostridia</taxon>
        <taxon>Peptostreptococcales</taxon>
        <taxon>Peptoclostridiaceae</taxon>
        <taxon>Peptoclostridium</taxon>
    </lineage>
</organism>
<keyword evidence="2" id="KW-0614">Plasmid</keyword>
<accession>W8T7W4</accession>
<feature type="transmembrane region" description="Helical" evidence="1">
    <location>
        <begin position="15"/>
        <end position="33"/>
    </location>
</feature>
<evidence type="ECO:0000313" key="3">
    <source>
        <dbReference type="Proteomes" id="UP000019591"/>
    </source>
</evidence>